<evidence type="ECO:0000256" key="6">
    <source>
        <dbReference type="RuleBase" id="RU361228"/>
    </source>
</evidence>
<comment type="caution">
    <text evidence="8">The sequence shown here is derived from an EMBL/GenBank/DDBJ whole genome shotgun (WGS) entry which is preliminary data.</text>
</comment>
<dbReference type="OrthoDB" id="9988981at2759"/>
<dbReference type="GO" id="GO:0106274">
    <property type="term" value="F:NAD+-protein-arginine ADP-ribosyltransferase activity"/>
    <property type="evidence" value="ECO:0007669"/>
    <property type="project" value="UniProtKB-EC"/>
</dbReference>
<accession>A0A815ECY5</accession>
<evidence type="ECO:0000313" key="10">
    <source>
        <dbReference type="Proteomes" id="UP000663829"/>
    </source>
</evidence>
<evidence type="ECO:0000259" key="7">
    <source>
        <dbReference type="PROSITE" id="PS50918"/>
    </source>
</evidence>
<dbReference type="EC" id="2.4.2.31" evidence="6"/>
<keyword evidence="6" id="KW-0520">NAD</keyword>
<dbReference type="SUPFAM" id="SSF56399">
    <property type="entry name" value="ADP-ribosylation"/>
    <property type="match status" value="1"/>
</dbReference>
<comment type="catalytic activity">
    <reaction evidence="5 6">
        <text>L-arginyl-[protein] + NAD(+) = N(omega)-(ADP-D-ribosyl)-L-arginyl-[protein] + nicotinamide + H(+)</text>
        <dbReference type="Rhea" id="RHEA:19149"/>
        <dbReference type="Rhea" id="RHEA-COMP:10532"/>
        <dbReference type="Rhea" id="RHEA-COMP:15087"/>
        <dbReference type="ChEBI" id="CHEBI:15378"/>
        <dbReference type="ChEBI" id="CHEBI:17154"/>
        <dbReference type="ChEBI" id="CHEBI:29965"/>
        <dbReference type="ChEBI" id="CHEBI:57540"/>
        <dbReference type="ChEBI" id="CHEBI:142554"/>
        <dbReference type="EC" id="2.4.2.31"/>
    </reaction>
</comment>
<dbReference type="Proteomes" id="UP000681722">
    <property type="component" value="Unassembled WGS sequence"/>
</dbReference>
<evidence type="ECO:0000256" key="5">
    <source>
        <dbReference type="ARBA" id="ARBA00047597"/>
    </source>
</evidence>
<dbReference type="AlphaFoldDB" id="A0A815ECY5"/>
<dbReference type="Gene3D" id="3.30.720.50">
    <property type="match status" value="1"/>
</dbReference>
<sequence>MASASASTTTTPVLLRARNFQWYWNSAADPWSSTGEKWQKYSDVENEIIEDALNGKKKDVELDGNYVVSLKHEVQYKKEDMKRQRPIKRVQQPSDRSNVHLREERFALPIALAKSTGVSTTTSHSTDSEWDALGHLQKYGNLTGAYYELEIRDKNKSHTDVVEEAANGILAEGAKIGKEKEAQWLAQRLLEAKHFSENKIIIHNTETGPKEIGETCIYLYTKESFWYKLLNSLLRNYQTITREQVKTVGPFCWLLERYTVGNMNDVLTVYRGLTVTDEERKNFMKGRVKFTAFTSTSRDRRLAEIFGNTLLIFDLDAKYLWDDSRNIQCAMDVSAISDFPNEEEFTIIPGQCFDVVRHEFDDNTKKYIIYLKVTNYAV</sequence>
<dbReference type="EMBL" id="CAJNOQ010013026">
    <property type="protein sequence ID" value="CAF1312992.1"/>
    <property type="molecule type" value="Genomic_DNA"/>
</dbReference>
<feature type="domain" description="WWE" evidence="7">
    <location>
        <begin position="8"/>
        <end position="89"/>
    </location>
</feature>
<keyword evidence="3 6" id="KW-0808">Transferase</keyword>
<keyword evidence="6" id="KW-0521">NADP</keyword>
<evidence type="ECO:0000313" key="9">
    <source>
        <dbReference type="EMBL" id="CAF4152116.1"/>
    </source>
</evidence>
<reference evidence="8" key="1">
    <citation type="submission" date="2021-02" db="EMBL/GenBank/DDBJ databases">
        <authorList>
            <person name="Nowell W R."/>
        </authorList>
    </citation>
    <scope>NUCLEOTIDE SEQUENCE</scope>
</reference>
<name>A0A815ECY5_9BILA</name>
<keyword evidence="4" id="KW-0548">Nucleotidyltransferase</keyword>
<dbReference type="Gene3D" id="3.90.176.10">
    <property type="entry name" value="Toxin ADP-ribosyltransferase, Chain A, domain 1"/>
    <property type="match status" value="1"/>
</dbReference>
<dbReference type="PROSITE" id="PS50918">
    <property type="entry name" value="WWE"/>
    <property type="match status" value="1"/>
</dbReference>
<evidence type="ECO:0000256" key="3">
    <source>
        <dbReference type="ARBA" id="ARBA00022679"/>
    </source>
</evidence>
<evidence type="ECO:0000256" key="4">
    <source>
        <dbReference type="ARBA" id="ARBA00022695"/>
    </source>
</evidence>
<keyword evidence="2 6" id="KW-0328">Glycosyltransferase</keyword>
<evidence type="ECO:0000256" key="2">
    <source>
        <dbReference type="ARBA" id="ARBA00022676"/>
    </source>
</evidence>
<dbReference type="EMBL" id="CAJOBC010043462">
    <property type="protein sequence ID" value="CAF4152116.1"/>
    <property type="molecule type" value="Genomic_DNA"/>
</dbReference>
<dbReference type="InterPro" id="IPR004170">
    <property type="entry name" value="WWE_dom"/>
</dbReference>
<organism evidence="8 10">
    <name type="scientific">Didymodactylos carnosus</name>
    <dbReference type="NCBI Taxonomy" id="1234261"/>
    <lineage>
        <taxon>Eukaryota</taxon>
        <taxon>Metazoa</taxon>
        <taxon>Spiralia</taxon>
        <taxon>Gnathifera</taxon>
        <taxon>Rotifera</taxon>
        <taxon>Eurotatoria</taxon>
        <taxon>Bdelloidea</taxon>
        <taxon>Philodinida</taxon>
        <taxon>Philodinidae</taxon>
        <taxon>Didymodactylos</taxon>
    </lineage>
</organism>
<dbReference type="SUPFAM" id="SSF117839">
    <property type="entry name" value="WWE domain"/>
    <property type="match status" value="1"/>
</dbReference>
<comment type="similarity">
    <text evidence="1 6">Belongs to the Arg-specific ADP-ribosyltransferase family.</text>
</comment>
<dbReference type="Pfam" id="PF01129">
    <property type="entry name" value="ART"/>
    <property type="match status" value="1"/>
</dbReference>
<dbReference type="Proteomes" id="UP000663829">
    <property type="component" value="Unassembled WGS sequence"/>
</dbReference>
<dbReference type="Pfam" id="PF02825">
    <property type="entry name" value="WWE"/>
    <property type="match status" value="1"/>
</dbReference>
<keyword evidence="10" id="KW-1185">Reference proteome</keyword>
<evidence type="ECO:0000313" key="8">
    <source>
        <dbReference type="EMBL" id="CAF1312992.1"/>
    </source>
</evidence>
<dbReference type="PROSITE" id="PS51996">
    <property type="entry name" value="TR_MART"/>
    <property type="match status" value="1"/>
</dbReference>
<gene>
    <name evidence="8" type="ORF">GPM918_LOCUS29089</name>
    <name evidence="9" type="ORF">SRO942_LOCUS29641</name>
</gene>
<dbReference type="InterPro" id="IPR037197">
    <property type="entry name" value="WWE_dom_sf"/>
</dbReference>
<protein>
    <recommendedName>
        <fullName evidence="6">NAD(P)(+)--arginine ADP-ribosyltransferase</fullName>
        <ecNumber evidence="6">2.4.2.31</ecNumber>
    </recommendedName>
    <alternativeName>
        <fullName evidence="6">Mono(ADP-ribosyl)transferase</fullName>
    </alternativeName>
</protein>
<evidence type="ECO:0000256" key="1">
    <source>
        <dbReference type="ARBA" id="ARBA00009558"/>
    </source>
</evidence>
<proteinExistence type="inferred from homology"/>
<dbReference type="GO" id="GO:0016779">
    <property type="term" value="F:nucleotidyltransferase activity"/>
    <property type="evidence" value="ECO:0007669"/>
    <property type="project" value="UniProtKB-KW"/>
</dbReference>
<dbReference type="InterPro" id="IPR000768">
    <property type="entry name" value="ART"/>
</dbReference>